<protein>
    <recommendedName>
        <fullName evidence="3 8">Corrinoid adenosyltransferase</fullName>
        <ecNumber evidence="3 8">2.5.1.17</ecNumber>
    </recommendedName>
    <alternativeName>
        <fullName evidence="8">Cob(II)alamin adenosyltransferase</fullName>
    </alternativeName>
    <alternativeName>
        <fullName evidence="8">Cob(II)yrinic acid a,c-diamide adenosyltransferase</fullName>
    </alternativeName>
</protein>
<comment type="catalytic activity">
    <reaction evidence="7 8">
        <text>2 cob(II)alamin + reduced [electron-transfer flavoprotein] + 2 ATP = 2 adenosylcob(III)alamin + 2 triphosphate + oxidized [electron-transfer flavoprotein] + 3 H(+)</text>
        <dbReference type="Rhea" id="RHEA:28671"/>
        <dbReference type="Rhea" id="RHEA-COMP:10685"/>
        <dbReference type="Rhea" id="RHEA-COMP:10686"/>
        <dbReference type="ChEBI" id="CHEBI:15378"/>
        <dbReference type="ChEBI" id="CHEBI:16304"/>
        <dbReference type="ChEBI" id="CHEBI:18036"/>
        <dbReference type="ChEBI" id="CHEBI:18408"/>
        <dbReference type="ChEBI" id="CHEBI:30616"/>
        <dbReference type="ChEBI" id="CHEBI:57692"/>
        <dbReference type="ChEBI" id="CHEBI:58307"/>
        <dbReference type="EC" id="2.5.1.17"/>
    </reaction>
</comment>
<dbReference type="NCBIfam" id="TIGR00708">
    <property type="entry name" value="cobA"/>
    <property type="match status" value="1"/>
</dbReference>
<keyword evidence="10" id="KW-1185">Reference proteome</keyword>
<sequence>MTTDLSPEEIARANEKAAKKKAARDKMLATKTIEKGLLIVHTGKGKGKSTAAFGLAARAIGNDMKVGVVQYVKGKWETGERKVLEAFPELIEIHTMGEGFTWETQDRERDIRAAEKAWEKSKEMIEASRGENPEYDMVILDELNIVLRYDSLPLADVIDFLKNKPENLHVVVTGRNAKEELIDIADLVTEMTQIKHPFRSGVKAQVGIEF</sequence>
<gene>
    <name evidence="9" type="primary">cobO</name>
    <name evidence="9" type="ORF">NBZ79_04845</name>
</gene>
<reference evidence="9" key="1">
    <citation type="submission" date="2022-06" db="EMBL/GenBank/DDBJ databases">
        <title>Sneathiella actinostolidae sp. nov., isolated from a sea anemonein the Western Pacific Ocean.</title>
        <authorList>
            <person name="Wei M.J."/>
        </authorList>
    </citation>
    <scope>NUCLEOTIDE SEQUENCE</scope>
    <source>
        <strain evidence="9">PHK-P5</strain>
    </source>
</reference>
<evidence type="ECO:0000256" key="1">
    <source>
        <dbReference type="ARBA" id="ARBA00005121"/>
    </source>
</evidence>
<dbReference type="Gene3D" id="3.40.50.300">
    <property type="entry name" value="P-loop containing nucleotide triphosphate hydrolases"/>
    <property type="match status" value="1"/>
</dbReference>
<comment type="catalytic activity">
    <reaction evidence="6 8">
        <text>2 cob(II)yrinate a,c diamide + reduced [electron-transfer flavoprotein] + 2 ATP = 2 adenosylcob(III)yrinate a,c-diamide + 2 triphosphate + oxidized [electron-transfer flavoprotein] + 3 H(+)</text>
        <dbReference type="Rhea" id="RHEA:11528"/>
        <dbReference type="Rhea" id="RHEA-COMP:10685"/>
        <dbReference type="Rhea" id="RHEA-COMP:10686"/>
        <dbReference type="ChEBI" id="CHEBI:15378"/>
        <dbReference type="ChEBI" id="CHEBI:18036"/>
        <dbReference type="ChEBI" id="CHEBI:30616"/>
        <dbReference type="ChEBI" id="CHEBI:57692"/>
        <dbReference type="ChEBI" id="CHEBI:58307"/>
        <dbReference type="ChEBI" id="CHEBI:58503"/>
        <dbReference type="ChEBI" id="CHEBI:58537"/>
        <dbReference type="EC" id="2.5.1.17"/>
    </reaction>
</comment>
<dbReference type="PANTHER" id="PTHR46638:SF1">
    <property type="entry name" value="CORRINOID ADENOSYLTRANSFERASE"/>
    <property type="match status" value="1"/>
</dbReference>
<accession>A0ABY4W966</accession>
<dbReference type="PIRSF" id="PIRSF015617">
    <property type="entry name" value="Adensltrnsf_CobA"/>
    <property type="match status" value="1"/>
</dbReference>
<dbReference type="NCBIfam" id="NF004637">
    <property type="entry name" value="PRK05986.1"/>
    <property type="match status" value="1"/>
</dbReference>
<comment type="pathway">
    <text evidence="1 8">Cofactor biosynthesis; adenosylcobalamin biosynthesis; adenosylcobalamin from cob(II)yrinate a,c-diamide: step 2/7.</text>
</comment>
<dbReference type="EC" id="2.5.1.17" evidence="3 8"/>
<comment type="function">
    <text evidence="5 8">Required for both de novo synthesis of the corrin ring for the assimilation of exogenous corrinoids. Participates in the adenosylation of a variety of incomplete and complete corrinoids.</text>
</comment>
<name>A0ABY4W966_9PROT</name>
<evidence type="ECO:0000256" key="8">
    <source>
        <dbReference type="PIRNR" id="PIRNR015617"/>
    </source>
</evidence>
<proteinExistence type="inferred from homology"/>
<dbReference type="SUPFAM" id="SSF52540">
    <property type="entry name" value="P-loop containing nucleoside triphosphate hydrolases"/>
    <property type="match status" value="1"/>
</dbReference>
<evidence type="ECO:0000313" key="9">
    <source>
        <dbReference type="EMBL" id="USG62305.1"/>
    </source>
</evidence>
<keyword evidence="4 8" id="KW-0627">Porphyrin biosynthesis</keyword>
<evidence type="ECO:0000256" key="7">
    <source>
        <dbReference type="ARBA" id="ARBA00048692"/>
    </source>
</evidence>
<evidence type="ECO:0000256" key="4">
    <source>
        <dbReference type="ARBA" id="ARBA00023244"/>
    </source>
</evidence>
<dbReference type="InterPro" id="IPR003724">
    <property type="entry name" value="CblAdoTrfase_CobA"/>
</dbReference>
<dbReference type="PANTHER" id="PTHR46638">
    <property type="entry name" value="CORRINOID ADENOSYLTRANSFERASE"/>
    <property type="match status" value="1"/>
</dbReference>
<evidence type="ECO:0000256" key="3">
    <source>
        <dbReference type="ARBA" id="ARBA00012454"/>
    </source>
</evidence>
<keyword evidence="8" id="KW-0067">ATP-binding</keyword>
<keyword evidence="8" id="KW-0547">Nucleotide-binding</keyword>
<evidence type="ECO:0000256" key="2">
    <source>
        <dbReference type="ARBA" id="ARBA00007487"/>
    </source>
</evidence>
<comment type="similarity">
    <text evidence="2 8">Belongs to the Cob(I)alamin adenosyltransferase family.</text>
</comment>
<dbReference type="GO" id="GO:0008817">
    <property type="term" value="F:corrinoid adenosyltransferase activity"/>
    <property type="evidence" value="ECO:0007669"/>
    <property type="project" value="UniProtKB-EC"/>
</dbReference>
<dbReference type="CDD" id="cd00561">
    <property type="entry name" value="CobA_ACA"/>
    <property type="match status" value="1"/>
</dbReference>
<evidence type="ECO:0000256" key="6">
    <source>
        <dbReference type="ARBA" id="ARBA00048555"/>
    </source>
</evidence>
<keyword evidence="8" id="KW-0963">Cytoplasm</keyword>
<comment type="subcellular location">
    <subcellularLocation>
        <location evidence="8">Cytoplasm</location>
    </subcellularLocation>
</comment>
<evidence type="ECO:0000256" key="5">
    <source>
        <dbReference type="ARBA" id="ARBA00024929"/>
    </source>
</evidence>
<evidence type="ECO:0000313" key="10">
    <source>
        <dbReference type="Proteomes" id="UP001056291"/>
    </source>
</evidence>
<dbReference type="Proteomes" id="UP001056291">
    <property type="component" value="Chromosome"/>
</dbReference>
<keyword evidence="8 9" id="KW-0808">Transferase</keyword>
<dbReference type="Pfam" id="PF02572">
    <property type="entry name" value="CobA_CobO_BtuR"/>
    <property type="match status" value="1"/>
</dbReference>
<dbReference type="InterPro" id="IPR027417">
    <property type="entry name" value="P-loop_NTPase"/>
</dbReference>
<keyword evidence="8" id="KW-0169">Cobalamin biosynthesis</keyword>
<dbReference type="EMBL" id="CP098747">
    <property type="protein sequence ID" value="USG62305.1"/>
    <property type="molecule type" value="Genomic_DNA"/>
</dbReference>
<organism evidence="9 10">
    <name type="scientific">Sneathiella marina</name>
    <dbReference type="NCBI Taxonomy" id="2950108"/>
    <lineage>
        <taxon>Bacteria</taxon>
        <taxon>Pseudomonadati</taxon>
        <taxon>Pseudomonadota</taxon>
        <taxon>Alphaproteobacteria</taxon>
        <taxon>Sneathiellales</taxon>
        <taxon>Sneathiellaceae</taxon>
        <taxon>Sneathiella</taxon>
    </lineage>
</organism>
<dbReference type="RefSeq" id="WP_251935976.1">
    <property type="nucleotide sequence ID" value="NZ_CP098747.1"/>
</dbReference>